<keyword evidence="3" id="KW-1185">Reference proteome</keyword>
<evidence type="ECO:0000313" key="2">
    <source>
        <dbReference type="EMBL" id="CAG8617338.1"/>
    </source>
</evidence>
<evidence type="ECO:0000256" key="1">
    <source>
        <dbReference type="SAM" id="MobiDB-lite"/>
    </source>
</evidence>
<dbReference type="EMBL" id="CAJVPQ010003076">
    <property type="protein sequence ID" value="CAG8617338.1"/>
    <property type="molecule type" value="Genomic_DNA"/>
</dbReference>
<sequence>MYGWSFELQEIAKLLLNSEYKEFKDDENREIPEQVRQTSPTQSFASKIFGPPQTQLSIDNEIVDRLN</sequence>
<evidence type="ECO:0000313" key="3">
    <source>
        <dbReference type="Proteomes" id="UP000789570"/>
    </source>
</evidence>
<dbReference type="AlphaFoldDB" id="A0A9N9GKK2"/>
<name>A0A9N9GKK2_9GLOM</name>
<gene>
    <name evidence="2" type="ORF">FCALED_LOCUS9374</name>
</gene>
<protein>
    <submittedName>
        <fullName evidence="2">17177_t:CDS:1</fullName>
    </submittedName>
</protein>
<proteinExistence type="predicted"/>
<dbReference type="Proteomes" id="UP000789570">
    <property type="component" value="Unassembled WGS sequence"/>
</dbReference>
<dbReference type="OrthoDB" id="2434417at2759"/>
<reference evidence="2" key="1">
    <citation type="submission" date="2021-06" db="EMBL/GenBank/DDBJ databases">
        <authorList>
            <person name="Kallberg Y."/>
            <person name="Tangrot J."/>
            <person name="Rosling A."/>
        </authorList>
    </citation>
    <scope>NUCLEOTIDE SEQUENCE</scope>
    <source>
        <strain evidence="2">UK204</strain>
    </source>
</reference>
<comment type="caution">
    <text evidence="2">The sequence shown here is derived from an EMBL/GenBank/DDBJ whole genome shotgun (WGS) entry which is preliminary data.</text>
</comment>
<organism evidence="2 3">
    <name type="scientific">Funneliformis caledonium</name>
    <dbReference type="NCBI Taxonomy" id="1117310"/>
    <lineage>
        <taxon>Eukaryota</taxon>
        <taxon>Fungi</taxon>
        <taxon>Fungi incertae sedis</taxon>
        <taxon>Mucoromycota</taxon>
        <taxon>Glomeromycotina</taxon>
        <taxon>Glomeromycetes</taxon>
        <taxon>Glomerales</taxon>
        <taxon>Glomeraceae</taxon>
        <taxon>Funneliformis</taxon>
    </lineage>
</organism>
<accession>A0A9N9GKK2</accession>
<feature type="region of interest" description="Disordered" evidence="1">
    <location>
        <begin position="28"/>
        <end position="50"/>
    </location>
</feature>
<feature type="compositionally biased region" description="Polar residues" evidence="1">
    <location>
        <begin position="35"/>
        <end position="45"/>
    </location>
</feature>